<evidence type="ECO:0000256" key="7">
    <source>
        <dbReference type="ARBA" id="ARBA00022840"/>
    </source>
</evidence>
<name>A0A1G7GP69_9BACL</name>
<evidence type="ECO:0000256" key="3">
    <source>
        <dbReference type="ARBA" id="ARBA00005842"/>
    </source>
</evidence>
<feature type="region of interest" description="Interaction with substrate tRNA" evidence="10">
    <location>
        <begin position="39"/>
        <end position="42"/>
    </location>
</feature>
<dbReference type="InterPro" id="IPR027417">
    <property type="entry name" value="P-loop_NTPase"/>
</dbReference>
<comment type="function">
    <text evidence="2 10 12">Catalyzes the transfer of a dimethylallyl group onto the adenine at position 37 in tRNAs that read codons beginning with uridine, leading to the formation of N6-(dimethylallyl)adenosine (i(6)A).</text>
</comment>
<comment type="catalytic activity">
    <reaction evidence="9 10 11">
        <text>adenosine(37) in tRNA + dimethylallyl diphosphate = N(6)-dimethylallyladenosine(37) in tRNA + diphosphate</text>
        <dbReference type="Rhea" id="RHEA:26482"/>
        <dbReference type="Rhea" id="RHEA-COMP:10162"/>
        <dbReference type="Rhea" id="RHEA-COMP:10375"/>
        <dbReference type="ChEBI" id="CHEBI:33019"/>
        <dbReference type="ChEBI" id="CHEBI:57623"/>
        <dbReference type="ChEBI" id="CHEBI:74411"/>
        <dbReference type="ChEBI" id="CHEBI:74415"/>
        <dbReference type="EC" id="2.5.1.75"/>
    </reaction>
</comment>
<dbReference type="Proteomes" id="UP000198972">
    <property type="component" value="Unassembled WGS sequence"/>
</dbReference>
<evidence type="ECO:0000313" key="15">
    <source>
        <dbReference type="Proteomes" id="UP000198972"/>
    </source>
</evidence>
<accession>A0A1G7GP69</accession>
<dbReference type="InterPro" id="IPR018022">
    <property type="entry name" value="IPT"/>
</dbReference>
<dbReference type="Gene3D" id="3.40.50.300">
    <property type="entry name" value="P-loop containing nucleotide triphosphate hydrolases"/>
    <property type="match status" value="1"/>
</dbReference>
<organism evidence="14 15">
    <name type="scientific">Fontibacillus panacisegetis</name>
    <dbReference type="NCBI Taxonomy" id="670482"/>
    <lineage>
        <taxon>Bacteria</taxon>
        <taxon>Bacillati</taxon>
        <taxon>Bacillota</taxon>
        <taxon>Bacilli</taxon>
        <taxon>Bacillales</taxon>
        <taxon>Paenibacillaceae</taxon>
        <taxon>Fontibacillus</taxon>
    </lineage>
</organism>
<dbReference type="SUPFAM" id="SSF52540">
    <property type="entry name" value="P-loop containing nucleoside triphosphate hydrolases"/>
    <property type="match status" value="2"/>
</dbReference>
<dbReference type="GO" id="GO:0052381">
    <property type="term" value="F:tRNA dimethylallyltransferase activity"/>
    <property type="evidence" value="ECO:0007669"/>
    <property type="project" value="UniProtKB-UniRule"/>
</dbReference>
<dbReference type="AlphaFoldDB" id="A0A1G7GP69"/>
<feature type="site" description="Interaction with substrate tRNA" evidence="10">
    <location>
        <position position="105"/>
    </location>
</feature>
<keyword evidence="6 10" id="KW-0547">Nucleotide-binding</keyword>
<comment type="subunit">
    <text evidence="10">Monomer.</text>
</comment>
<keyword evidence="5 10" id="KW-0819">tRNA processing</keyword>
<keyword evidence="8 10" id="KW-0460">Magnesium</keyword>
<evidence type="ECO:0000256" key="8">
    <source>
        <dbReference type="ARBA" id="ARBA00022842"/>
    </source>
</evidence>
<sequence>MSTNDKPKLLVLVGPTAVGKTSLSIELAKMFSCEIISGDSMQVYRGMDIGTAKITTEEMQGVPHHLIDVLSPDEAFSVAQFQEWCKELIPAIHGRGKLPFIVGGTGLYIESVCYEYQFIEAGADEDFRLAQQQIADQEGPEVLHAKLSAVDPKSAERLHPNDVRRVIRALEVFHLTGDTLSSRLEEQIKQSPYHLCIIGLTMDRKMLYNRIEQRIDQMMESGLVQEIQNLLNQGYARQLVSMQGLGYKEIVEHLVDDVPLSVAVEKLKRDTRRFAKRQLSWFRHMADISWIDLGEGEKFSTILDSARDIIAGKFLTDLEYNSKHY</sequence>
<evidence type="ECO:0000256" key="11">
    <source>
        <dbReference type="RuleBase" id="RU003783"/>
    </source>
</evidence>
<feature type="binding site" evidence="10">
    <location>
        <begin position="16"/>
        <end position="21"/>
    </location>
    <ligand>
        <name>substrate</name>
    </ligand>
</feature>
<dbReference type="PANTHER" id="PTHR11088">
    <property type="entry name" value="TRNA DIMETHYLALLYLTRANSFERASE"/>
    <property type="match status" value="1"/>
</dbReference>
<evidence type="ECO:0000256" key="4">
    <source>
        <dbReference type="ARBA" id="ARBA00022679"/>
    </source>
</evidence>
<feature type="site" description="Interaction with substrate tRNA" evidence="10">
    <location>
        <position position="128"/>
    </location>
</feature>
<evidence type="ECO:0000256" key="5">
    <source>
        <dbReference type="ARBA" id="ARBA00022694"/>
    </source>
</evidence>
<dbReference type="RefSeq" id="WP_091227123.1">
    <property type="nucleotide sequence ID" value="NZ_FNBG01000003.1"/>
</dbReference>
<dbReference type="GO" id="GO:0005524">
    <property type="term" value="F:ATP binding"/>
    <property type="evidence" value="ECO:0007669"/>
    <property type="project" value="UniProtKB-UniRule"/>
</dbReference>
<keyword evidence="4 10" id="KW-0808">Transferase</keyword>
<evidence type="ECO:0000256" key="6">
    <source>
        <dbReference type="ARBA" id="ARBA00022741"/>
    </source>
</evidence>
<dbReference type="FunFam" id="1.10.20.140:FF:000001">
    <property type="entry name" value="tRNA dimethylallyltransferase"/>
    <property type="match status" value="1"/>
</dbReference>
<gene>
    <name evidence="10" type="primary">miaA</name>
    <name evidence="14" type="ORF">SAMN04488542_103138</name>
</gene>
<keyword evidence="15" id="KW-1185">Reference proteome</keyword>
<dbReference type="OrthoDB" id="9776390at2"/>
<dbReference type="Gene3D" id="1.10.20.140">
    <property type="match status" value="1"/>
</dbReference>
<evidence type="ECO:0000256" key="10">
    <source>
        <dbReference type="HAMAP-Rule" id="MF_00185"/>
    </source>
</evidence>
<comment type="similarity">
    <text evidence="3 10 13">Belongs to the IPP transferase family.</text>
</comment>
<evidence type="ECO:0000313" key="14">
    <source>
        <dbReference type="EMBL" id="SDE89853.1"/>
    </source>
</evidence>
<evidence type="ECO:0000256" key="9">
    <source>
        <dbReference type="ARBA" id="ARBA00049563"/>
    </source>
</evidence>
<keyword evidence="7 10" id="KW-0067">ATP-binding</keyword>
<comment type="caution">
    <text evidence="10">Lacks conserved residue(s) required for the propagation of feature annotation.</text>
</comment>
<dbReference type="NCBIfam" id="TIGR00174">
    <property type="entry name" value="miaA"/>
    <property type="match status" value="1"/>
</dbReference>
<dbReference type="GO" id="GO:0006400">
    <property type="term" value="P:tRNA modification"/>
    <property type="evidence" value="ECO:0007669"/>
    <property type="project" value="TreeGrafter"/>
</dbReference>
<dbReference type="PANTHER" id="PTHR11088:SF60">
    <property type="entry name" value="TRNA DIMETHYLALLYLTRANSFERASE"/>
    <property type="match status" value="1"/>
</dbReference>
<dbReference type="HAMAP" id="MF_00185">
    <property type="entry name" value="IPP_trans"/>
    <property type="match status" value="1"/>
</dbReference>
<dbReference type="STRING" id="670482.SAMN04488542_103138"/>
<feature type="binding site" evidence="10">
    <location>
        <begin position="14"/>
        <end position="21"/>
    </location>
    <ligand>
        <name>ATP</name>
        <dbReference type="ChEBI" id="CHEBI:30616"/>
    </ligand>
</feature>
<dbReference type="InterPro" id="IPR039657">
    <property type="entry name" value="Dimethylallyltransferase"/>
</dbReference>
<evidence type="ECO:0000256" key="1">
    <source>
        <dbReference type="ARBA" id="ARBA00001946"/>
    </source>
</evidence>
<dbReference type="Pfam" id="PF01715">
    <property type="entry name" value="IPPT"/>
    <property type="match status" value="1"/>
</dbReference>
<protein>
    <recommendedName>
        <fullName evidence="10">tRNA dimethylallyltransferase</fullName>
        <ecNumber evidence="10">2.5.1.75</ecNumber>
    </recommendedName>
    <alternativeName>
        <fullName evidence="10">Dimethylallyl diphosphate:tRNA dimethylallyltransferase</fullName>
        <shortName evidence="10">DMAPP:tRNA dimethylallyltransferase</shortName>
        <shortName evidence="10">DMATase</shortName>
    </alternativeName>
    <alternativeName>
        <fullName evidence="10">Isopentenyl-diphosphate:tRNA isopentenyltransferase</fullName>
        <shortName evidence="10">IPP transferase</shortName>
        <shortName evidence="10">IPPT</shortName>
        <shortName evidence="10">IPTase</shortName>
    </alternativeName>
</protein>
<comment type="cofactor">
    <cofactor evidence="1 10">
        <name>Mg(2+)</name>
        <dbReference type="ChEBI" id="CHEBI:18420"/>
    </cofactor>
</comment>
<evidence type="ECO:0000256" key="12">
    <source>
        <dbReference type="RuleBase" id="RU003784"/>
    </source>
</evidence>
<evidence type="ECO:0000256" key="2">
    <source>
        <dbReference type="ARBA" id="ARBA00003213"/>
    </source>
</evidence>
<evidence type="ECO:0000256" key="13">
    <source>
        <dbReference type="RuleBase" id="RU003785"/>
    </source>
</evidence>
<dbReference type="EMBL" id="FNBG01000003">
    <property type="protein sequence ID" value="SDE89853.1"/>
    <property type="molecule type" value="Genomic_DNA"/>
</dbReference>
<proteinExistence type="inferred from homology"/>
<reference evidence="14 15" key="1">
    <citation type="submission" date="2016-10" db="EMBL/GenBank/DDBJ databases">
        <authorList>
            <person name="de Groot N.N."/>
        </authorList>
    </citation>
    <scope>NUCLEOTIDE SEQUENCE [LARGE SCALE GENOMIC DNA]</scope>
    <source>
        <strain evidence="14 15">DSM 28129</strain>
    </source>
</reference>
<dbReference type="EC" id="2.5.1.75" evidence="10"/>